<name>A0ABS1X619_9GAMM</name>
<comment type="caution">
    <text evidence="1">The sequence shown here is derived from an EMBL/GenBank/DDBJ whole genome shotgun (WGS) entry which is preliminary data.</text>
</comment>
<evidence type="ECO:0000313" key="2">
    <source>
        <dbReference type="Proteomes" id="UP000661077"/>
    </source>
</evidence>
<dbReference type="EMBL" id="JAEVLS010000009">
    <property type="protein sequence ID" value="MBM0108653.1"/>
    <property type="molecule type" value="Genomic_DNA"/>
</dbReference>
<reference evidence="1 2" key="1">
    <citation type="journal article" date="2021" name="Int. J. Syst. Evol. Microbiol.">
        <title>Steroidobacter gossypii sp. nov., isolated from soil of cotton cropping field.</title>
        <authorList>
            <person name="Huang R."/>
            <person name="Yang S."/>
            <person name="Zhen C."/>
            <person name="Liu W."/>
        </authorList>
    </citation>
    <scope>NUCLEOTIDE SEQUENCE [LARGE SCALE GENOMIC DNA]</scope>
    <source>
        <strain evidence="1 2">S1-65</strain>
    </source>
</reference>
<organism evidence="1 2">
    <name type="scientific">Steroidobacter gossypii</name>
    <dbReference type="NCBI Taxonomy" id="2805490"/>
    <lineage>
        <taxon>Bacteria</taxon>
        <taxon>Pseudomonadati</taxon>
        <taxon>Pseudomonadota</taxon>
        <taxon>Gammaproteobacteria</taxon>
        <taxon>Steroidobacterales</taxon>
        <taxon>Steroidobacteraceae</taxon>
        <taxon>Steroidobacter</taxon>
    </lineage>
</organism>
<gene>
    <name evidence="1" type="ORF">JM946_28310</name>
</gene>
<keyword evidence="2" id="KW-1185">Reference proteome</keyword>
<dbReference type="Proteomes" id="UP000661077">
    <property type="component" value="Unassembled WGS sequence"/>
</dbReference>
<dbReference type="RefSeq" id="WP_203170824.1">
    <property type="nucleotide sequence ID" value="NZ_JAEVLS010000009.1"/>
</dbReference>
<protein>
    <submittedName>
        <fullName evidence="1">Uncharacterized protein</fullName>
    </submittedName>
</protein>
<proteinExistence type="predicted"/>
<evidence type="ECO:0000313" key="1">
    <source>
        <dbReference type="EMBL" id="MBM0108653.1"/>
    </source>
</evidence>
<accession>A0ABS1X619</accession>
<sequence length="48" mass="5405">MNENIAAREVEDDGVKMIDLGDAMVETKQPHPIHDIKDNHVSWTYAGI</sequence>